<proteinExistence type="predicted"/>
<dbReference type="Proteomes" id="UP001595843">
    <property type="component" value="Unassembled WGS sequence"/>
</dbReference>
<evidence type="ECO:0000313" key="1">
    <source>
        <dbReference type="EMBL" id="MFC4077863.1"/>
    </source>
</evidence>
<evidence type="ECO:0008006" key="3">
    <source>
        <dbReference type="Google" id="ProtNLM"/>
    </source>
</evidence>
<comment type="caution">
    <text evidence="1">The sequence shown here is derived from an EMBL/GenBank/DDBJ whole genome shotgun (WGS) entry which is preliminary data.</text>
</comment>
<name>A0ABV8JGM8_9BACL</name>
<evidence type="ECO:0000313" key="2">
    <source>
        <dbReference type="Proteomes" id="UP001595843"/>
    </source>
</evidence>
<accession>A0ABV8JGM8</accession>
<gene>
    <name evidence="1" type="ORF">ACFOUO_13765</name>
</gene>
<keyword evidence="2" id="KW-1185">Reference proteome</keyword>
<reference evidence="2" key="1">
    <citation type="journal article" date="2019" name="Int. J. Syst. Evol. Microbiol.">
        <title>The Global Catalogue of Microorganisms (GCM) 10K type strain sequencing project: providing services to taxonomists for standard genome sequencing and annotation.</title>
        <authorList>
            <consortium name="The Broad Institute Genomics Platform"/>
            <consortium name="The Broad Institute Genome Sequencing Center for Infectious Disease"/>
            <person name="Wu L."/>
            <person name="Ma J."/>
        </authorList>
    </citation>
    <scope>NUCLEOTIDE SEQUENCE [LARGE SCALE GENOMIC DNA]</scope>
    <source>
        <strain evidence="2">IBRC-M 10813</strain>
    </source>
</reference>
<sequence>MIRKWVGHLKKWWGNEERHSSSYREEPEAAPEKIEQWKREAEELIERYPDSTVFKGEGMELAVRKEGFVIRPRAQGQQSDVWRKHSTHWRNFWLYDTEEEIDFRRLEKVTLRWEEKHPEGSLELRYRGEDQDRAIPFRSWPQFFALREAQKALESRSQRGKKG</sequence>
<dbReference type="EMBL" id="JBHSAP010000018">
    <property type="protein sequence ID" value="MFC4077863.1"/>
    <property type="molecule type" value="Genomic_DNA"/>
</dbReference>
<dbReference type="RefSeq" id="WP_380705701.1">
    <property type="nucleotide sequence ID" value="NZ_JBHSAP010000018.1"/>
</dbReference>
<protein>
    <recommendedName>
        <fullName evidence="3">PH domain-containing protein</fullName>
    </recommendedName>
</protein>
<organism evidence="1 2">
    <name type="scientific">Salinithrix halophila</name>
    <dbReference type="NCBI Taxonomy" id="1485204"/>
    <lineage>
        <taxon>Bacteria</taxon>
        <taxon>Bacillati</taxon>
        <taxon>Bacillota</taxon>
        <taxon>Bacilli</taxon>
        <taxon>Bacillales</taxon>
        <taxon>Thermoactinomycetaceae</taxon>
        <taxon>Salinithrix</taxon>
    </lineage>
</organism>